<dbReference type="EMBL" id="FONN01000002">
    <property type="protein sequence ID" value="SFE43678.1"/>
    <property type="molecule type" value="Genomic_DNA"/>
</dbReference>
<name>A0A1I2AJE7_9BACL</name>
<dbReference type="AlphaFoldDB" id="A0A1I2AJE7"/>
<evidence type="ECO:0000313" key="3">
    <source>
        <dbReference type="Proteomes" id="UP000183410"/>
    </source>
</evidence>
<evidence type="ECO:0000256" key="1">
    <source>
        <dbReference type="SAM" id="MobiDB-lite"/>
    </source>
</evidence>
<reference evidence="3" key="1">
    <citation type="submission" date="2016-10" db="EMBL/GenBank/DDBJ databases">
        <authorList>
            <person name="Varghese N."/>
            <person name="Submissions S."/>
        </authorList>
    </citation>
    <scope>NUCLEOTIDE SEQUENCE [LARGE SCALE GENOMIC DNA]</scope>
    <source>
        <strain evidence="3">CGMCC 1.10223</strain>
    </source>
</reference>
<gene>
    <name evidence="2" type="ORF">SAMN04487969_102509</name>
</gene>
<feature type="region of interest" description="Disordered" evidence="1">
    <location>
        <begin position="299"/>
        <end position="353"/>
    </location>
</feature>
<dbReference type="InterPro" id="IPR016913">
    <property type="entry name" value="UCP029215"/>
</dbReference>
<organism evidence="2 3">
    <name type="scientific">Paenibacillus algorifonticola</name>
    <dbReference type="NCBI Taxonomy" id="684063"/>
    <lineage>
        <taxon>Bacteria</taxon>
        <taxon>Bacillati</taxon>
        <taxon>Bacillota</taxon>
        <taxon>Bacilli</taxon>
        <taxon>Bacillales</taxon>
        <taxon>Paenibacillaceae</taxon>
        <taxon>Paenibacillus</taxon>
    </lineage>
</organism>
<feature type="region of interest" description="Disordered" evidence="1">
    <location>
        <begin position="175"/>
        <end position="216"/>
    </location>
</feature>
<sequence length="442" mass="48267">MDRQVYYGSRFSPNMTMTPNGFLIAHGVPIARTGYYEYLASEIGGSGNDIVKVFRSPEEVFSPAAMASFTAAPVTDDHPSEAVTSNNATRYSRGVVQDVRQGKGVDADLLIADLVIHDETLIKEIKDGKREVSAGYTCNYVDNGDGTYSQNDIRGNHVAVVSAGRAGDRVRINDAEIDPEKRNNQAADSLPNGSFEYAGGRNKPEQTKEEKDKMNKKIVLPRKQRSRVTDILAAIGLKQFAADAEPEEIMDAVETMADEREEGREEEKEKEEAKDADPALAALAEQVAKLTSIVEAIGKKEEPADPLDALESEIQRLQGDDDDPEGSMTIPASEMVDDNEPGPVQDPEDRPESALDNAYMLQALKAIKPILAAIKDPAERKLAADAAIASIKGRPDNKAYAGMMQKRQKPKQTGDSGAKSVDHSELGRKIAEMHNPHYKKQQ</sequence>
<protein>
    <recommendedName>
        <fullName evidence="4">DUF2213 domain-containing protein</fullName>
    </recommendedName>
</protein>
<proteinExistence type="predicted"/>
<dbReference type="Pfam" id="PF09979">
    <property type="entry name" value="DUF2213"/>
    <property type="match status" value="1"/>
</dbReference>
<feature type="region of interest" description="Disordered" evidence="1">
    <location>
        <begin position="402"/>
        <end position="442"/>
    </location>
</feature>
<evidence type="ECO:0000313" key="2">
    <source>
        <dbReference type="EMBL" id="SFE43678.1"/>
    </source>
</evidence>
<evidence type="ECO:0008006" key="4">
    <source>
        <dbReference type="Google" id="ProtNLM"/>
    </source>
</evidence>
<feature type="compositionally biased region" description="Basic and acidic residues" evidence="1">
    <location>
        <begin position="420"/>
        <end position="435"/>
    </location>
</feature>
<dbReference type="Proteomes" id="UP000183410">
    <property type="component" value="Unassembled WGS sequence"/>
</dbReference>
<feature type="compositionally biased region" description="Basic and acidic residues" evidence="1">
    <location>
        <begin position="202"/>
        <end position="215"/>
    </location>
</feature>
<accession>A0A1I2AJE7</accession>
<keyword evidence="3" id="KW-1185">Reference proteome</keyword>
<feature type="region of interest" description="Disordered" evidence="1">
    <location>
        <begin position="257"/>
        <end position="278"/>
    </location>
</feature>
<feature type="compositionally biased region" description="Basic and acidic residues" evidence="1">
    <location>
        <begin position="257"/>
        <end position="277"/>
    </location>
</feature>